<evidence type="ECO:0000256" key="2">
    <source>
        <dbReference type="SAM" id="SignalP"/>
    </source>
</evidence>
<feature type="compositionally biased region" description="Polar residues" evidence="1">
    <location>
        <begin position="63"/>
        <end position="74"/>
    </location>
</feature>
<keyword evidence="2" id="KW-0732">Signal</keyword>
<feature type="region of interest" description="Disordered" evidence="1">
    <location>
        <begin position="46"/>
        <end position="74"/>
    </location>
</feature>
<keyword evidence="4" id="KW-1185">Reference proteome</keyword>
<feature type="chain" id="PRO_5004929061" description="Transmembrane protein" evidence="2">
    <location>
        <begin position="30"/>
        <end position="74"/>
    </location>
</feature>
<accession>W9SC79</accession>
<feature type="signal peptide" evidence="2">
    <location>
        <begin position="1"/>
        <end position="29"/>
    </location>
</feature>
<evidence type="ECO:0000313" key="4">
    <source>
        <dbReference type="Proteomes" id="UP000030645"/>
    </source>
</evidence>
<name>W9SC79_9ROSA</name>
<protein>
    <recommendedName>
        <fullName evidence="5">Transmembrane protein</fullName>
    </recommendedName>
</protein>
<organism evidence="3 4">
    <name type="scientific">Morus notabilis</name>
    <dbReference type="NCBI Taxonomy" id="981085"/>
    <lineage>
        <taxon>Eukaryota</taxon>
        <taxon>Viridiplantae</taxon>
        <taxon>Streptophyta</taxon>
        <taxon>Embryophyta</taxon>
        <taxon>Tracheophyta</taxon>
        <taxon>Spermatophyta</taxon>
        <taxon>Magnoliopsida</taxon>
        <taxon>eudicotyledons</taxon>
        <taxon>Gunneridae</taxon>
        <taxon>Pentapetalae</taxon>
        <taxon>rosids</taxon>
        <taxon>fabids</taxon>
        <taxon>Rosales</taxon>
        <taxon>Moraceae</taxon>
        <taxon>Moreae</taxon>
        <taxon>Morus</taxon>
    </lineage>
</organism>
<gene>
    <name evidence="3" type="ORF">L484_013278</name>
</gene>
<reference evidence="4" key="1">
    <citation type="submission" date="2013-01" db="EMBL/GenBank/DDBJ databases">
        <title>Draft Genome Sequence of a Mulberry Tree, Morus notabilis C.K. Schneid.</title>
        <authorList>
            <person name="He N."/>
            <person name="Zhao S."/>
        </authorList>
    </citation>
    <scope>NUCLEOTIDE SEQUENCE</scope>
</reference>
<evidence type="ECO:0000313" key="3">
    <source>
        <dbReference type="EMBL" id="EXC25189.1"/>
    </source>
</evidence>
<dbReference type="Proteomes" id="UP000030645">
    <property type="component" value="Unassembled WGS sequence"/>
</dbReference>
<dbReference type="EMBL" id="KE346050">
    <property type="protein sequence ID" value="EXC25189.1"/>
    <property type="molecule type" value="Genomic_DNA"/>
</dbReference>
<evidence type="ECO:0000256" key="1">
    <source>
        <dbReference type="SAM" id="MobiDB-lite"/>
    </source>
</evidence>
<proteinExistence type="predicted"/>
<dbReference type="AlphaFoldDB" id="W9SC79"/>
<sequence>MATSPVFRSFLLMMLLIGTIFILPSSSNALSAEMKLVRKLRESLLSPPPPPIANHVDAGYDASPNQPKPTSDHN</sequence>
<evidence type="ECO:0008006" key="5">
    <source>
        <dbReference type="Google" id="ProtNLM"/>
    </source>
</evidence>